<organism evidence="5 6">
    <name type="scientific">Streptomyces himalayensis subsp. himalayensis</name>
    <dbReference type="NCBI Taxonomy" id="2756131"/>
    <lineage>
        <taxon>Bacteria</taxon>
        <taxon>Bacillati</taxon>
        <taxon>Actinomycetota</taxon>
        <taxon>Actinomycetes</taxon>
        <taxon>Kitasatosporales</taxon>
        <taxon>Streptomycetaceae</taxon>
        <taxon>Streptomyces</taxon>
        <taxon>Streptomyces himalayensis</taxon>
    </lineage>
</organism>
<evidence type="ECO:0000256" key="2">
    <source>
        <dbReference type="ARBA" id="ARBA00022827"/>
    </source>
</evidence>
<dbReference type="SUPFAM" id="SSF47203">
    <property type="entry name" value="Acyl-CoA dehydrogenase C-terminal domain-like"/>
    <property type="match status" value="1"/>
</dbReference>
<gene>
    <name evidence="5" type="ORF">H1D24_19125</name>
</gene>
<evidence type="ECO:0000256" key="3">
    <source>
        <dbReference type="ARBA" id="ARBA00023002"/>
    </source>
</evidence>
<keyword evidence="2" id="KW-0274">FAD</keyword>
<comment type="caution">
    <text evidence="5">The sequence shown here is derived from an EMBL/GenBank/DDBJ whole genome shotgun (WGS) entry which is preliminary data.</text>
</comment>
<protein>
    <submittedName>
        <fullName evidence="5">Acyl-CoA dehydrogenase</fullName>
    </submittedName>
</protein>
<evidence type="ECO:0000259" key="4">
    <source>
        <dbReference type="Pfam" id="PF00441"/>
    </source>
</evidence>
<name>A0A7W0I9Y0_9ACTN</name>
<evidence type="ECO:0000256" key="1">
    <source>
        <dbReference type="ARBA" id="ARBA00022630"/>
    </source>
</evidence>
<keyword evidence="3" id="KW-0560">Oxidoreductase</keyword>
<dbReference type="Proteomes" id="UP000545761">
    <property type="component" value="Unassembled WGS sequence"/>
</dbReference>
<accession>A0A7W0I9Y0</accession>
<dbReference type="EMBL" id="JACEHE010000011">
    <property type="protein sequence ID" value="MBA2947867.1"/>
    <property type="molecule type" value="Genomic_DNA"/>
</dbReference>
<dbReference type="Gene3D" id="1.20.140.10">
    <property type="entry name" value="Butyryl-CoA Dehydrogenase, subunit A, domain 3"/>
    <property type="match status" value="1"/>
</dbReference>
<dbReference type="PANTHER" id="PTHR43884:SF20">
    <property type="entry name" value="ACYL-COA DEHYDROGENASE FADE28"/>
    <property type="match status" value="1"/>
</dbReference>
<dbReference type="InterPro" id="IPR036250">
    <property type="entry name" value="AcylCo_DH-like_C"/>
</dbReference>
<reference evidence="5 6" key="1">
    <citation type="submission" date="2020-07" db="EMBL/GenBank/DDBJ databases">
        <title>Streptomyces isolated from Indian soil.</title>
        <authorList>
            <person name="Mandal S."/>
            <person name="Maiti P.K."/>
        </authorList>
    </citation>
    <scope>NUCLEOTIDE SEQUENCE [LARGE SCALE GENOMIC DNA]</scope>
    <source>
        <strain evidence="5 6">PSKA28</strain>
    </source>
</reference>
<dbReference type="Pfam" id="PF00441">
    <property type="entry name" value="Acyl-CoA_dh_1"/>
    <property type="match status" value="1"/>
</dbReference>
<dbReference type="InterPro" id="IPR009075">
    <property type="entry name" value="AcylCo_DH/oxidase_C"/>
</dbReference>
<evidence type="ECO:0000313" key="6">
    <source>
        <dbReference type="Proteomes" id="UP000545761"/>
    </source>
</evidence>
<dbReference type="RefSeq" id="WP_181658831.1">
    <property type="nucleotide sequence ID" value="NZ_JACEHE010000011.1"/>
</dbReference>
<keyword evidence="1" id="KW-0285">Flavoprotein</keyword>
<evidence type="ECO:0000313" key="5">
    <source>
        <dbReference type="EMBL" id="MBA2947867.1"/>
    </source>
</evidence>
<dbReference type="PANTHER" id="PTHR43884">
    <property type="entry name" value="ACYL-COA DEHYDROGENASE"/>
    <property type="match status" value="1"/>
</dbReference>
<proteinExistence type="predicted"/>
<feature type="domain" description="Acyl-CoA dehydrogenase/oxidase C-terminal" evidence="4">
    <location>
        <begin position="192"/>
        <end position="307"/>
    </location>
</feature>
<dbReference type="GO" id="GO:0003995">
    <property type="term" value="F:acyl-CoA dehydrogenase activity"/>
    <property type="evidence" value="ECO:0007669"/>
    <property type="project" value="TreeGrafter"/>
</dbReference>
<dbReference type="AlphaFoldDB" id="A0A7W0I9Y0"/>
<sequence>METEEFRLVREALRAFAERYRCASAEVKPADRAAAQQALDALGLAELRASTPPSATAQECALLAEEHGRYPLATSFLGTGLLAPELLRLLEAEDGPVTCDGVPTVALARDLRLPGRGTTDGADLVGWDCQGADGALWVADDGTVRWSGLGTPTPTTDPLRTVRALRSDAPPAVLGRLDAERRQYWQAWALVMVTSELVGGARSFLAQSTDYARERTQYGRPIGSFQAVQHLLADATVAVEACTSAVRYAAWCLDHAPPEAALAAARVAKAEANESAVEAVYTGMQVFGGIAQTWEHTAHLYLRRVLLGATVLARSADLLPVLAAPAQA</sequence>